<sequence>SNLLKLRTLLLHKNSLTTLPPELIKLNNLSELSLRDNPLVVRFVHDMGYDPPSLLELSARAVKNHGTPYGKGDLPWTLFEYLNSAQKCVNPQCEGVYFDTRVEHIRFVDFCGKYRIPLLQYLCSPKCTSSPSGCNNMSAHASRLKKVLLG</sequence>
<dbReference type="OrthoDB" id="1053178at2759"/>
<evidence type="ECO:0008006" key="3">
    <source>
        <dbReference type="Google" id="ProtNLM"/>
    </source>
</evidence>
<dbReference type="EMBL" id="LR901358">
    <property type="protein sequence ID" value="CAD7248430.1"/>
    <property type="molecule type" value="Genomic_DNA"/>
</dbReference>
<dbReference type="Gene3D" id="3.80.10.10">
    <property type="entry name" value="Ribonuclease Inhibitor"/>
    <property type="match status" value="1"/>
</dbReference>
<evidence type="ECO:0000313" key="2">
    <source>
        <dbReference type="Proteomes" id="UP000677054"/>
    </source>
</evidence>
<name>A0A7R9A817_9CRUS</name>
<protein>
    <recommendedName>
        <fullName evidence="3">Leucine-rich repeat-containing protein 58</fullName>
    </recommendedName>
</protein>
<evidence type="ECO:0000313" key="1">
    <source>
        <dbReference type="EMBL" id="CAD7248430.1"/>
    </source>
</evidence>
<dbReference type="InterPro" id="IPR032675">
    <property type="entry name" value="LRR_dom_sf"/>
</dbReference>
<dbReference type="AlphaFoldDB" id="A0A7R9A817"/>
<dbReference type="EMBL" id="CAJPEV010001841">
    <property type="protein sequence ID" value="CAG0894559.1"/>
    <property type="molecule type" value="Genomic_DNA"/>
</dbReference>
<feature type="non-terminal residue" evidence="1">
    <location>
        <position position="1"/>
    </location>
</feature>
<organism evidence="1">
    <name type="scientific">Darwinula stevensoni</name>
    <dbReference type="NCBI Taxonomy" id="69355"/>
    <lineage>
        <taxon>Eukaryota</taxon>
        <taxon>Metazoa</taxon>
        <taxon>Ecdysozoa</taxon>
        <taxon>Arthropoda</taxon>
        <taxon>Crustacea</taxon>
        <taxon>Oligostraca</taxon>
        <taxon>Ostracoda</taxon>
        <taxon>Podocopa</taxon>
        <taxon>Podocopida</taxon>
        <taxon>Darwinulocopina</taxon>
        <taxon>Darwinuloidea</taxon>
        <taxon>Darwinulidae</taxon>
        <taxon>Darwinula</taxon>
    </lineage>
</organism>
<dbReference type="Proteomes" id="UP000677054">
    <property type="component" value="Unassembled WGS sequence"/>
</dbReference>
<gene>
    <name evidence="1" type="ORF">DSTB1V02_LOCUS8243</name>
</gene>
<dbReference type="SUPFAM" id="SSF52058">
    <property type="entry name" value="L domain-like"/>
    <property type="match status" value="1"/>
</dbReference>
<keyword evidence="2" id="KW-1185">Reference proteome</keyword>
<proteinExistence type="predicted"/>
<reference evidence="1" key="1">
    <citation type="submission" date="2020-11" db="EMBL/GenBank/DDBJ databases">
        <authorList>
            <person name="Tran Van P."/>
        </authorList>
    </citation>
    <scope>NUCLEOTIDE SEQUENCE</scope>
</reference>
<accession>A0A7R9A817</accession>